<accession>A0AAV3A2F1</accession>
<comment type="similarity">
    <text evidence="2">Belongs to the G-protein coupled receptor 3 family.</text>
</comment>
<evidence type="ECO:0000313" key="14">
    <source>
        <dbReference type="EMBL" id="DBA21259.1"/>
    </source>
</evidence>
<organism evidence="14 15">
    <name type="scientific">Pyxicephalus adspersus</name>
    <name type="common">African bullfrog</name>
    <dbReference type="NCBI Taxonomy" id="30357"/>
    <lineage>
        <taxon>Eukaryota</taxon>
        <taxon>Metazoa</taxon>
        <taxon>Chordata</taxon>
        <taxon>Craniata</taxon>
        <taxon>Vertebrata</taxon>
        <taxon>Euteleostomi</taxon>
        <taxon>Amphibia</taxon>
        <taxon>Batrachia</taxon>
        <taxon>Anura</taxon>
        <taxon>Neobatrachia</taxon>
        <taxon>Ranoidea</taxon>
        <taxon>Pyxicephalidae</taxon>
        <taxon>Pyxicephalinae</taxon>
        <taxon>Pyxicephalus</taxon>
    </lineage>
</organism>
<evidence type="ECO:0000256" key="3">
    <source>
        <dbReference type="ARBA" id="ARBA00022475"/>
    </source>
</evidence>
<keyword evidence="10" id="KW-0325">Glycoprotein</keyword>
<keyword evidence="15" id="KW-1185">Reference proteome</keyword>
<evidence type="ECO:0000256" key="4">
    <source>
        <dbReference type="ARBA" id="ARBA00022692"/>
    </source>
</evidence>
<dbReference type="InterPro" id="IPR017978">
    <property type="entry name" value="GPCR_3_C"/>
</dbReference>
<dbReference type="InterPro" id="IPR001828">
    <property type="entry name" value="ANF_lig-bd_rcpt"/>
</dbReference>
<dbReference type="EMBL" id="DYDO01000007">
    <property type="protein sequence ID" value="DBA21259.1"/>
    <property type="molecule type" value="Genomic_DNA"/>
</dbReference>
<dbReference type="GO" id="GO:0005886">
    <property type="term" value="C:plasma membrane"/>
    <property type="evidence" value="ECO:0007669"/>
    <property type="project" value="UniProtKB-SubCell"/>
</dbReference>
<keyword evidence="5" id="KW-0732">Signal</keyword>
<dbReference type="PANTHER" id="PTHR24061">
    <property type="entry name" value="CALCIUM-SENSING RECEPTOR-RELATED"/>
    <property type="match status" value="1"/>
</dbReference>
<dbReference type="InterPro" id="IPR000337">
    <property type="entry name" value="GPCR_3"/>
</dbReference>
<dbReference type="PROSITE" id="PS50259">
    <property type="entry name" value="G_PROTEIN_RECEP_F3_4"/>
    <property type="match status" value="1"/>
</dbReference>
<keyword evidence="8 12" id="KW-0472">Membrane</keyword>
<evidence type="ECO:0000256" key="5">
    <source>
        <dbReference type="ARBA" id="ARBA00022729"/>
    </source>
</evidence>
<gene>
    <name evidence="14" type="ORF">GDO54_017931</name>
</gene>
<keyword evidence="3" id="KW-1003">Cell membrane</keyword>
<evidence type="ECO:0000256" key="7">
    <source>
        <dbReference type="ARBA" id="ARBA00023040"/>
    </source>
</evidence>
<dbReference type="Pfam" id="PF07562">
    <property type="entry name" value="NCD3G"/>
    <property type="match status" value="1"/>
</dbReference>
<feature type="transmembrane region" description="Helical" evidence="12">
    <location>
        <begin position="615"/>
        <end position="637"/>
    </location>
</feature>
<evidence type="ECO:0000256" key="12">
    <source>
        <dbReference type="SAM" id="Phobius"/>
    </source>
</evidence>
<feature type="transmembrane region" description="Helical" evidence="12">
    <location>
        <begin position="737"/>
        <end position="760"/>
    </location>
</feature>
<dbReference type="Pfam" id="PF00003">
    <property type="entry name" value="7tm_3"/>
    <property type="match status" value="1"/>
</dbReference>
<feature type="transmembrane region" description="Helical" evidence="12">
    <location>
        <begin position="772"/>
        <end position="792"/>
    </location>
</feature>
<reference evidence="14" key="1">
    <citation type="thesis" date="2020" institute="ProQuest LLC" country="789 East Eisenhower Parkway, Ann Arbor, MI, USA">
        <title>Comparative Genomics and Chromosome Evolution.</title>
        <authorList>
            <person name="Mudd A.B."/>
        </authorList>
    </citation>
    <scope>NUCLEOTIDE SEQUENCE</scope>
    <source>
        <strain evidence="14">1538</strain>
        <tissue evidence="14">Blood</tissue>
    </source>
</reference>
<dbReference type="InterPro" id="IPR004073">
    <property type="entry name" value="GPCR_3_vmron_rcpt_2"/>
</dbReference>
<dbReference type="InterPro" id="IPR028082">
    <property type="entry name" value="Peripla_BP_I"/>
</dbReference>
<dbReference type="InterPro" id="IPR011500">
    <property type="entry name" value="GPCR_3_9-Cys_dom"/>
</dbReference>
<sequence>MALASRCFLSIPAMANYIEEGEITLGLVNPICATSSLKVLTFSSKPSPLLCDLFRTELYKSVLALIFALKEINENPDLLPNITLGFQMYDSCFSEASAIQATIQVTGNGHHIPNYNCGCRPIVPAIIGDITTSSLAMARVLGLWKLPQISYIASHPSLSNKQEFPSFFRTTISTESQPQVLIELCKRFGWTWIGVFVSSSDNYLQGVATLKRDAAKNGICIAFFETVSYDYSIAKMPAIIENISKSTAKVIILYCSPADVYMILVQVIQQNLTEKLWIGIEAWYTTPVVQYKKFWKVLSGTLGIAKSRKVLPYFSSFLQSLNPSVYPRMLSIRQFWEIIFMCKWLFENGNTSLCNASISSLTCTGLEKIVTDDIKEFNDPTSQGVYMAHNALNAIAHAFHGLLSCKPGEGPFRQKSCADEHDIQPWQLLYYLKRVHFINTAGEEVFFDFNGDIYEQFDILNWHVKGNQEHYVKVGSFNRFLSASRKLFINESLITWADSPSKVPSSVCSDNCVAGYWKAPKKGQPVCCFDCILCPEGMISNETNSVSCYICQEDQWPNNRRSQCIPKVIEFLSYEEPLGLVLAFFSILFSVITGLIFYVFLKFRDTVLVKANNRNLSYLILLSLKFCFLCSLMFIGYPTDLACTFRQTAFGIIFSICISCILAKTIIVVFAFNATKPGSNLKIWVSFKTAIIVIAISTSIQMVIVLTWVVKFSPFLEYNYHILAGIILLECDEGSVVMFYCIIGYLGILATISFVVAFLARNLPDSYNEAKYITFSMLTFLSVWSTFIPAYLSTKGKYIVAVEIFAILLSSFGLLCCIFAPKCYIILLKPSLNTREYLTSRTYKT</sequence>
<name>A0AAV3A2F1_PYXAD</name>
<feature type="transmembrane region" description="Helical" evidence="12">
    <location>
        <begin position="578"/>
        <end position="603"/>
    </location>
</feature>
<comment type="caution">
    <text evidence="14">The sequence shown here is derived from an EMBL/GenBank/DDBJ whole genome shotgun (WGS) entry which is preliminary data.</text>
</comment>
<dbReference type="FunFam" id="2.10.50.30:FF:000002">
    <property type="entry name" value="Vomeronasal 2 receptor, h1"/>
    <property type="match status" value="1"/>
</dbReference>
<keyword evidence="11" id="KW-0807">Transducer</keyword>
<proteinExistence type="inferred from homology"/>
<dbReference type="Proteomes" id="UP001181693">
    <property type="component" value="Unassembled WGS sequence"/>
</dbReference>
<evidence type="ECO:0000256" key="2">
    <source>
        <dbReference type="ARBA" id="ARBA00007242"/>
    </source>
</evidence>
<dbReference type="Pfam" id="PF01094">
    <property type="entry name" value="ANF_receptor"/>
    <property type="match status" value="1"/>
</dbReference>
<dbReference type="InterPro" id="IPR038550">
    <property type="entry name" value="GPCR_3_9-Cys_sf"/>
</dbReference>
<evidence type="ECO:0000259" key="13">
    <source>
        <dbReference type="PROSITE" id="PS50259"/>
    </source>
</evidence>
<comment type="subcellular location">
    <subcellularLocation>
        <location evidence="1">Cell membrane</location>
        <topology evidence="1">Multi-pass membrane protein</topology>
    </subcellularLocation>
</comment>
<dbReference type="CDD" id="cd06365">
    <property type="entry name" value="PBP1_pheromone_receptor"/>
    <property type="match status" value="1"/>
</dbReference>
<dbReference type="SUPFAM" id="SSF53822">
    <property type="entry name" value="Periplasmic binding protein-like I"/>
    <property type="match status" value="1"/>
</dbReference>
<dbReference type="PRINTS" id="PR01535">
    <property type="entry name" value="VOMERONASL2R"/>
</dbReference>
<dbReference type="PROSITE" id="PS00981">
    <property type="entry name" value="G_PROTEIN_RECEP_F3_3"/>
    <property type="match status" value="1"/>
</dbReference>
<feature type="transmembrane region" description="Helical" evidence="12">
    <location>
        <begin position="649"/>
        <end position="672"/>
    </location>
</feature>
<feature type="transmembrane region" description="Helical" evidence="12">
    <location>
        <begin position="798"/>
        <end position="820"/>
    </location>
</feature>
<dbReference type="PRINTS" id="PR00248">
    <property type="entry name" value="GPCRMGR"/>
</dbReference>
<keyword evidence="4 12" id="KW-0812">Transmembrane</keyword>
<keyword evidence="7" id="KW-0297">G-protein coupled receptor</keyword>
<dbReference type="InterPro" id="IPR017979">
    <property type="entry name" value="GPCR_3_CS"/>
</dbReference>
<feature type="transmembrane region" description="Helical" evidence="12">
    <location>
        <begin position="684"/>
        <end position="710"/>
    </location>
</feature>
<keyword evidence="6 12" id="KW-1133">Transmembrane helix</keyword>
<evidence type="ECO:0000256" key="1">
    <source>
        <dbReference type="ARBA" id="ARBA00004651"/>
    </source>
</evidence>
<evidence type="ECO:0000256" key="11">
    <source>
        <dbReference type="ARBA" id="ARBA00023224"/>
    </source>
</evidence>
<evidence type="ECO:0000313" key="15">
    <source>
        <dbReference type="Proteomes" id="UP001181693"/>
    </source>
</evidence>
<dbReference type="AlphaFoldDB" id="A0AAV3A2F1"/>
<protein>
    <recommendedName>
        <fullName evidence="13">G-protein coupled receptors family 3 profile domain-containing protein</fullName>
    </recommendedName>
</protein>
<feature type="domain" description="G-protein coupled receptors family 3 profile" evidence="13">
    <location>
        <begin position="578"/>
        <end position="842"/>
    </location>
</feature>
<evidence type="ECO:0000256" key="10">
    <source>
        <dbReference type="ARBA" id="ARBA00023180"/>
    </source>
</evidence>
<keyword evidence="9" id="KW-0675">Receptor</keyword>
<evidence type="ECO:0000256" key="8">
    <source>
        <dbReference type="ARBA" id="ARBA00023136"/>
    </source>
</evidence>
<dbReference type="FunFam" id="3.40.50.2300:FF:000016">
    <property type="entry name" value="Taste 1 receptor member 2"/>
    <property type="match status" value="1"/>
</dbReference>
<dbReference type="InterPro" id="IPR000068">
    <property type="entry name" value="GPCR_3_Ca_sens_rcpt-rel"/>
</dbReference>
<dbReference type="GO" id="GO:0004930">
    <property type="term" value="F:G protein-coupled receptor activity"/>
    <property type="evidence" value="ECO:0007669"/>
    <property type="project" value="UniProtKB-KW"/>
</dbReference>
<dbReference type="Gene3D" id="3.40.50.2300">
    <property type="match status" value="2"/>
</dbReference>
<evidence type="ECO:0000256" key="9">
    <source>
        <dbReference type="ARBA" id="ARBA00023170"/>
    </source>
</evidence>
<dbReference type="PANTHER" id="PTHR24061:SF594">
    <property type="entry name" value="EXTRACELLULAR CALCIUM-SENSING RECEPTOR"/>
    <property type="match status" value="1"/>
</dbReference>
<dbReference type="Gene3D" id="2.10.50.30">
    <property type="entry name" value="GPCR, family 3, nine cysteines domain"/>
    <property type="match status" value="1"/>
</dbReference>
<evidence type="ECO:0000256" key="6">
    <source>
        <dbReference type="ARBA" id="ARBA00022989"/>
    </source>
</evidence>